<protein>
    <recommendedName>
        <fullName evidence="5">Protein kinase domain-containing protein</fullName>
    </recommendedName>
</protein>
<evidence type="ECO:0000313" key="6">
    <source>
        <dbReference type="EMBL" id="OWM78820.1"/>
    </source>
</evidence>
<sequence length="377" mass="41942">MDGQDFTIGIQRLRFSQLPYVSECEALGQNSCNQQSEKCVNVPGGFHCVGLNGKNTSIITGLPFSLGSLVLIFLAWRMYILMKKRRESKLKEKFFKRIGGLILQRQLSSPDRNVSKLFNSKELAMATDHFSKDRILGKGGQGTVYKRMLADGMIVAVKKSISIDEKNVEPFINEVVILSQINHRNIVKLLGCCLESALDQTHAITLVQGTFGYLDPEYFQTGHFTEKSDAYSFGIVLVELLTGQKPTTSLLGDNCIGLASSFITAMEEDRLFEILDPRVRKEGGEEEIIVVANLAKRCLNLKDRERTSMKDLVIELEGIRKRSQLSSSLAQHQEEVDHADPNEFEADDDLSISGGSEADLGSIRLSDGRALLTSVTW</sequence>
<dbReference type="PANTHER" id="PTHR27005">
    <property type="entry name" value="WALL-ASSOCIATED RECEPTOR KINASE-LIKE 21"/>
    <property type="match status" value="1"/>
</dbReference>
<evidence type="ECO:0000256" key="1">
    <source>
        <dbReference type="ARBA" id="ARBA00022741"/>
    </source>
</evidence>
<dbReference type="GO" id="GO:0004674">
    <property type="term" value="F:protein serine/threonine kinase activity"/>
    <property type="evidence" value="ECO:0007669"/>
    <property type="project" value="TreeGrafter"/>
</dbReference>
<dbReference type="GO" id="GO:0007166">
    <property type="term" value="P:cell surface receptor signaling pathway"/>
    <property type="evidence" value="ECO:0007669"/>
    <property type="project" value="InterPro"/>
</dbReference>
<evidence type="ECO:0000256" key="3">
    <source>
        <dbReference type="SAM" id="MobiDB-lite"/>
    </source>
</evidence>
<gene>
    <name evidence="6" type="ORF">CDL15_Pgr002991</name>
</gene>
<feature type="domain" description="Protein kinase" evidence="5">
    <location>
        <begin position="1"/>
        <end position="319"/>
    </location>
</feature>
<dbReference type="Gene3D" id="3.30.200.20">
    <property type="entry name" value="Phosphorylase Kinase, domain 1"/>
    <property type="match status" value="1"/>
</dbReference>
<dbReference type="Gene3D" id="1.10.510.10">
    <property type="entry name" value="Transferase(Phosphotransferase) domain 1"/>
    <property type="match status" value="1"/>
</dbReference>
<dbReference type="Proteomes" id="UP000197138">
    <property type="component" value="Unassembled WGS sequence"/>
</dbReference>
<keyword evidence="4" id="KW-0812">Transmembrane</keyword>
<keyword evidence="4" id="KW-0472">Membrane</keyword>
<dbReference type="Pfam" id="PF07714">
    <property type="entry name" value="PK_Tyr_Ser-Thr"/>
    <property type="match status" value="1"/>
</dbReference>
<keyword evidence="2" id="KW-0067">ATP-binding</keyword>
<dbReference type="GO" id="GO:0005524">
    <property type="term" value="F:ATP binding"/>
    <property type="evidence" value="ECO:0007669"/>
    <property type="project" value="UniProtKB-KW"/>
</dbReference>
<evidence type="ECO:0000313" key="7">
    <source>
        <dbReference type="Proteomes" id="UP000197138"/>
    </source>
</evidence>
<name>A0A218X2D4_PUNGR</name>
<dbReference type="Pfam" id="PF00069">
    <property type="entry name" value="Pkinase"/>
    <property type="match status" value="1"/>
</dbReference>
<accession>A0A218X2D4</accession>
<dbReference type="GO" id="GO:0005886">
    <property type="term" value="C:plasma membrane"/>
    <property type="evidence" value="ECO:0007669"/>
    <property type="project" value="TreeGrafter"/>
</dbReference>
<evidence type="ECO:0000259" key="5">
    <source>
        <dbReference type="PROSITE" id="PS50011"/>
    </source>
</evidence>
<reference evidence="7" key="1">
    <citation type="journal article" date="2017" name="Plant J.">
        <title>The pomegranate (Punica granatum L.) genome and the genomics of punicalagin biosynthesis.</title>
        <authorList>
            <person name="Qin G."/>
            <person name="Xu C."/>
            <person name="Ming R."/>
            <person name="Tang H."/>
            <person name="Guyot R."/>
            <person name="Kramer E.M."/>
            <person name="Hu Y."/>
            <person name="Yi X."/>
            <person name="Qi Y."/>
            <person name="Xu X."/>
            <person name="Gao Z."/>
            <person name="Pan H."/>
            <person name="Jian J."/>
            <person name="Tian Y."/>
            <person name="Yue Z."/>
            <person name="Xu Y."/>
        </authorList>
    </citation>
    <scope>NUCLEOTIDE SEQUENCE [LARGE SCALE GENOMIC DNA]</scope>
    <source>
        <strain evidence="7">cv. Dabenzi</strain>
    </source>
</reference>
<keyword evidence="4" id="KW-1133">Transmembrane helix</keyword>
<feature type="region of interest" description="Disordered" evidence="3">
    <location>
        <begin position="330"/>
        <end position="351"/>
    </location>
</feature>
<comment type="caution">
    <text evidence="6">The sequence shown here is derived from an EMBL/GenBank/DDBJ whole genome shotgun (WGS) entry which is preliminary data.</text>
</comment>
<dbReference type="PANTHER" id="PTHR27005:SF280">
    <property type="entry name" value="WALL-ASSOCIATED RECEPTOR KINASE-LIKE 8"/>
    <property type="match status" value="1"/>
</dbReference>
<feature type="transmembrane region" description="Helical" evidence="4">
    <location>
        <begin position="58"/>
        <end position="80"/>
    </location>
</feature>
<dbReference type="InterPro" id="IPR001245">
    <property type="entry name" value="Ser-Thr/Tyr_kinase_cat_dom"/>
</dbReference>
<dbReference type="PROSITE" id="PS50011">
    <property type="entry name" value="PROTEIN_KINASE_DOM"/>
    <property type="match status" value="1"/>
</dbReference>
<dbReference type="InterPro" id="IPR000719">
    <property type="entry name" value="Prot_kinase_dom"/>
</dbReference>
<dbReference type="EMBL" id="MTKT01002492">
    <property type="protein sequence ID" value="OWM78820.1"/>
    <property type="molecule type" value="Genomic_DNA"/>
</dbReference>
<evidence type="ECO:0000256" key="4">
    <source>
        <dbReference type="SAM" id="Phobius"/>
    </source>
</evidence>
<feature type="compositionally biased region" description="Basic and acidic residues" evidence="3">
    <location>
        <begin position="332"/>
        <end position="341"/>
    </location>
</feature>
<evidence type="ECO:0000256" key="2">
    <source>
        <dbReference type="ARBA" id="ARBA00022840"/>
    </source>
</evidence>
<dbReference type="InterPro" id="IPR045274">
    <property type="entry name" value="WAK-like"/>
</dbReference>
<dbReference type="InterPro" id="IPR011009">
    <property type="entry name" value="Kinase-like_dom_sf"/>
</dbReference>
<dbReference type="AlphaFoldDB" id="A0A218X2D4"/>
<proteinExistence type="predicted"/>
<organism evidence="6 7">
    <name type="scientific">Punica granatum</name>
    <name type="common">Pomegranate</name>
    <dbReference type="NCBI Taxonomy" id="22663"/>
    <lineage>
        <taxon>Eukaryota</taxon>
        <taxon>Viridiplantae</taxon>
        <taxon>Streptophyta</taxon>
        <taxon>Embryophyta</taxon>
        <taxon>Tracheophyta</taxon>
        <taxon>Spermatophyta</taxon>
        <taxon>Magnoliopsida</taxon>
        <taxon>eudicotyledons</taxon>
        <taxon>Gunneridae</taxon>
        <taxon>Pentapetalae</taxon>
        <taxon>rosids</taxon>
        <taxon>malvids</taxon>
        <taxon>Myrtales</taxon>
        <taxon>Lythraceae</taxon>
        <taxon>Punica</taxon>
    </lineage>
</organism>
<keyword evidence="1" id="KW-0547">Nucleotide-binding</keyword>
<dbReference type="SUPFAM" id="SSF56112">
    <property type="entry name" value="Protein kinase-like (PK-like)"/>
    <property type="match status" value="1"/>
</dbReference>